<dbReference type="AlphaFoldDB" id="A0AAV5W6G8"/>
<evidence type="ECO:0000313" key="3">
    <source>
        <dbReference type="Proteomes" id="UP001432322"/>
    </source>
</evidence>
<gene>
    <name evidence="2" type="ORF">PFISCL1PPCAC_19063</name>
</gene>
<name>A0AAV5W6G8_9BILA</name>
<evidence type="ECO:0000256" key="1">
    <source>
        <dbReference type="SAM" id="Phobius"/>
    </source>
</evidence>
<proteinExistence type="predicted"/>
<reference evidence="2" key="1">
    <citation type="submission" date="2023-10" db="EMBL/GenBank/DDBJ databases">
        <title>Genome assembly of Pristionchus species.</title>
        <authorList>
            <person name="Yoshida K."/>
            <person name="Sommer R.J."/>
        </authorList>
    </citation>
    <scope>NUCLEOTIDE SEQUENCE</scope>
    <source>
        <strain evidence="2">RS5133</strain>
    </source>
</reference>
<keyword evidence="1" id="KW-0812">Transmembrane</keyword>
<keyword evidence="1" id="KW-1133">Transmembrane helix</keyword>
<protein>
    <submittedName>
        <fullName evidence="2">Uncharacterized protein</fullName>
    </submittedName>
</protein>
<organism evidence="2 3">
    <name type="scientific">Pristionchus fissidentatus</name>
    <dbReference type="NCBI Taxonomy" id="1538716"/>
    <lineage>
        <taxon>Eukaryota</taxon>
        <taxon>Metazoa</taxon>
        <taxon>Ecdysozoa</taxon>
        <taxon>Nematoda</taxon>
        <taxon>Chromadorea</taxon>
        <taxon>Rhabditida</taxon>
        <taxon>Rhabditina</taxon>
        <taxon>Diplogasteromorpha</taxon>
        <taxon>Diplogasteroidea</taxon>
        <taxon>Neodiplogasteridae</taxon>
        <taxon>Pristionchus</taxon>
    </lineage>
</organism>
<keyword evidence="1" id="KW-0472">Membrane</keyword>
<feature type="transmembrane region" description="Helical" evidence="1">
    <location>
        <begin position="52"/>
        <end position="81"/>
    </location>
</feature>
<dbReference type="EMBL" id="BTSY01000005">
    <property type="protein sequence ID" value="GMT27766.1"/>
    <property type="molecule type" value="Genomic_DNA"/>
</dbReference>
<keyword evidence="3" id="KW-1185">Reference proteome</keyword>
<accession>A0AAV5W6G8</accession>
<comment type="caution">
    <text evidence="2">The sequence shown here is derived from an EMBL/GenBank/DDBJ whole genome shotgun (WGS) entry which is preliminary data.</text>
</comment>
<dbReference type="Proteomes" id="UP001432322">
    <property type="component" value="Unassembled WGS sequence"/>
</dbReference>
<feature type="non-terminal residue" evidence="2">
    <location>
        <position position="1"/>
    </location>
</feature>
<sequence length="125" mass="14127">IHRVVSFPLFLLSSLHSPLSFLPIMDGPVDMELHRQFTSETRKLQPTETEQFLFIFSTFLPLVIAILVSIVLIGAAFLALFRFVAAGSDRKVYNDQTMMQLEAYANFTSTSKRKAKSTRTASPRD</sequence>
<evidence type="ECO:0000313" key="2">
    <source>
        <dbReference type="EMBL" id="GMT27766.1"/>
    </source>
</evidence>